<evidence type="ECO:0000313" key="2">
    <source>
        <dbReference type="EnsemblMetazoa" id="XP_011681940"/>
    </source>
</evidence>
<dbReference type="EnsemblMetazoa" id="XM_011683638">
    <property type="protein sequence ID" value="XP_011681940"/>
    <property type="gene ID" value="LOC105446615"/>
</dbReference>
<dbReference type="PANTHER" id="PTHR22192:SF17">
    <property type="entry name" value="SPERIOLIN-LIKE PROTEIN"/>
    <property type="match status" value="1"/>
</dbReference>
<organism evidence="2 3">
    <name type="scientific">Strongylocentrotus purpuratus</name>
    <name type="common">Purple sea urchin</name>
    <dbReference type="NCBI Taxonomy" id="7668"/>
    <lineage>
        <taxon>Eukaryota</taxon>
        <taxon>Metazoa</taxon>
        <taxon>Echinodermata</taxon>
        <taxon>Eleutherozoa</taxon>
        <taxon>Echinozoa</taxon>
        <taxon>Echinoidea</taxon>
        <taxon>Euechinoidea</taxon>
        <taxon>Echinacea</taxon>
        <taxon>Camarodonta</taxon>
        <taxon>Echinidea</taxon>
        <taxon>Strongylocentrotidae</taxon>
        <taxon>Strongylocentrotus</taxon>
    </lineage>
</organism>
<reference evidence="2" key="2">
    <citation type="submission" date="2021-01" db="UniProtKB">
        <authorList>
            <consortium name="EnsemblMetazoa"/>
        </authorList>
    </citation>
    <scope>IDENTIFICATION</scope>
</reference>
<dbReference type="Pfam" id="PF15059">
    <property type="entry name" value="Speriolin_C"/>
    <property type="match status" value="1"/>
</dbReference>
<sequence>MASPDTIIFGEVAFQLERVVLSRVFRGGSKQLTGYTLSNMEKMIQSHYDNHERPMLGRQLDEIEGELHMCGWDRDYHPGLVAHLIKKFGTFPTNTKAKSAARKRGWTEPQALKEEVLWRIPKEYIHDMIIILDCFFYLSEKYNISLFTW</sequence>
<keyword evidence="3" id="KW-1185">Reference proteome</keyword>
<dbReference type="AlphaFoldDB" id="A0A7M7HNY0"/>
<feature type="domain" description="Speriolin C-terminal" evidence="1">
    <location>
        <begin position="8"/>
        <end position="149"/>
    </location>
</feature>
<dbReference type="GeneID" id="105446615"/>
<dbReference type="KEGG" id="spu:105446615"/>
<dbReference type="RefSeq" id="XP_011681940.1">
    <property type="nucleotide sequence ID" value="XM_011683638.2"/>
</dbReference>
<dbReference type="InterPro" id="IPR026715">
    <property type="entry name" value="SPATC1"/>
</dbReference>
<dbReference type="Proteomes" id="UP000007110">
    <property type="component" value="Unassembled WGS sequence"/>
</dbReference>
<proteinExistence type="predicted"/>
<evidence type="ECO:0000313" key="3">
    <source>
        <dbReference type="Proteomes" id="UP000007110"/>
    </source>
</evidence>
<accession>A0A7M7HNY0</accession>
<evidence type="ECO:0000259" key="1">
    <source>
        <dbReference type="Pfam" id="PF15059"/>
    </source>
</evidence>
<protein>
    <recommendedName>
        <fullName evidence="1">Speriolin C-terminal domain-containing protein</fullName>
    </recommendedName>
</protein>
<name>A0A7M7HNY0_STRPU</name>
<dbReference type="InParanoid" id="A0A7M7HNY0"/>
<dbReference type="OrthoDB" id="6114770at2759"/>
<reference evidence="3" key="1">
    <citation type="submission" date="2015-02" db="EMBL/GenBank/DDBJ databases">
        <title>Genome sequencing for Strongylocentrotus purpuratus.</title>
        <authorList>
            <person name="Murali S."/>
            <person name="Liu Y."/>
            <person name="Vee V."/>
            <person name="English A."/>
            <person name="Wang M."/>
            <person name="Skinner E."/>
            <person name="Han Y."/>
            <person name="Muzny D.M."/>
            <person name="Worley K.C."/>
            <person name="Gibbs R.A."/>
        </authorList>
    </citation>
    <scope>NUCLEOTIDE SEQUENCE</scope>
</reference>
<dbReference type="OMA" id="FGTFPTN"/>
<dbReference type="PANTHER" id="PTHR22192">
    <property type="entry name" value="SPERIOLIN"/>
    <property type="match status" value="1"/>
</dbReference>
<dbReference type="InterPro" id="IPR029384">
    <property type="entry name" value="Speriolin_C"/>
</dbReference>